<name>A0A7M4DJQ9_9MICO</name>
<feature type="region of interest" description="Disordered" evidence="1">
    <location>
        <begin position="56"/>
        <end position="75"/>
    </location>
</feature>
<dbReference type="EMBL" id="CACRYJ010000032">
    <property type="protein sequence ID" value="VZO37280.1"/>
    <property type="molecule type" value="Genomic_DNA"/>
</dbReference>
<dbReference type="AlphaFoldDB" id="A0A7M4DJQ9"/>
<proteinExistence type="predicted"/>
<keyword evidence="3" id="KW-1185">Reference proteome</keyword>
<comment type="caution">
    <text evidence="2">The sequence shown here is derived from an EMBL/GenBank/DDBJ whole genome shotgun (WGS) entry which is preliminary data.</text>
</comment>
<dbReference type="RefSeq" id="WP_156741121.1">
    <property type="nucleotide sequence ID" value="NZ_CACRYJ010000032.1"/>
</dbReference>
<evidence type="ECO:0000313" key="2">
    <source>
        <dbReference type="EMBL" id="VZO37280.1"/>
    </source>
</evidence>
<organism evidence="2 3">
    <name type="scientific">Occultella aeris</name>
    <dbReference type="NCBI Taxonomy" id="2761496"/>
    <lineage>
        <taxon>Bacteria</taxon>
        <taxon>Bacillati</taxon>
        <taxon>Actinomycetota</taxon>
        <taxon>Actinomycetes</taxon>
        <taxon>Micrococcales</taxon>
        <taxon>Ruaniaceae</taxon>
        <taxon>Occultella</taxon>
    </lineage>
</organism>
<gene>
    <name evidence="2" type="ORF">HALOF300_02366</name>
</gene>
<accession>A0A7M4DJQ9</accession>
<reference evidence="2 3" key="1">
    <citation type="submission" date="2019-11" db="EMBL/GenBank/DDBJ databases">
        <authorList>
            <person name="Criscuolo A."/>
        </authorList>
    </citation>
    <scope>NUCLEOTIDE SEQUENCE [LARGE SCALE GENOMIC DNA]</scope>
    <source>
        <strain evidence="2">CIP111667</strain>
    </source>
</reference>
<dbReference type="Proteomes" id="UP000419743">
    <property type="component" value="Unassembled WGS sequence"/>
</dbReference>
<evidence type="ECO:0000256" key="1">
    <source>
        <dbReference type="SAM" id="MobiDB-lite"/>
    </source>
</evidence>
<sequence>MSGNRPDGFSYREVGTEVRITHNGHHATTLRGGRAAEFLREVELGDPQELMARVTGNYKHGNERTARNHPRNRGR</sequence>
<protein>
    <submittedName>
        <fullName evidence="2">Uncharacterized protein</fullName>
    </submittedName>
</protein>
<evidence type="ECO:0000313" key="3">
    <source>
        <dbReference type="Proteomes" id="UP000419743"/>
    </source>
</evidence>